<dbReference type="AlphaFoldDB" id="A0A1H9UH68"/>
<dbReference type="Pfam" id="PF00085">
    <property type="entry name" value="Thioredoxin"/>
    <property type="match status" value="1"/>
</dbReference>
<dbReference type="PROSITE" id="PS51352">
    <property type="entry name" value="THIOREDOXIN_2"/>
    <property type="match status" value="1"/>
</dbReference>
<evidence type="ECO:0000256" key="4">
    <source>
        <dbReference type="ARBA" id="ARBA00023157"/>
    </source>
</evidence>
<protein>
    <recommendedName>
        <fullName evidence="6">Thioredoxin</fullName>
    </recommendedName>
</protein>
<sequence>MASTTLTADNFEKTVLGEDIVLVDFWAEWCGPCRQFAPVFEAASEEHDDIVFGKVDTEAEQALAAAANITSIPTLMAFRDGILVFAQPGALPASALQQVIDGVRGLDMDAIRAEIAADQGTEQGAGQGGDATPGA</sequence>
<dbReference type="FunFam" id="3.40.30.10:FF:000155">
    <property type="entry name" value="Thioredoxin"/>
    <property type="match status" value="1"/>
</dbReference>
<dbReference type="SUPFAM" id="SSF52833">
    <property type="entry name" value="Thioredoxin-like"/>
    <property type="match status" value="1"/>
</dbReference>
<evidence type="ECO:0000256" key="3">
    <source>
        <dbReference type="ARBA" id="ARBA00022982"/>
    </source>
</evidence>
<keyword evidence="4" id="KW-1015">Disulfide bond</keyword>
<dbReference type="InterPro" id="IPR013766">
    <property type="entry name" value="Thioredoxin_domain"/>
</dbReference>
<dbReference type="GO" id="GO:0015035">
    <property type="term" value="F:protein-disulfide reductase activity"/>
    <property type="evidence" value="ECO:0007669"/>
    <property type="project" value="UniProtKB-UniRule"/>
</dbReference>
<keyword evidence="9" id="KW-1185">Reference proteome</keyword>
<evidence type="ECO:0000259" key="7">
    <source>
        <dbReference type="PROSITE" id="PS51352"/>
    </source>
</evidence>
<dbReference type="InterPro" id="IPR017937">
    <property type="entry name" value="Thioredoxin_CS"/>
</dbReference>
<organism evidence="8 9">
    <name type="scientific">Pedococcus cremeus</name>
    <dbReference type="NCBI Taxonomy" id="587636"/>
    <lineage>
        <taxon>Bacteria</taxon>
        <taxon>Bacillati</taxon>
        <taxon>Actinomycetota</taxon>
        <taxon>Actinomycetes</taxon>
        <taxon>Micrococcales</taxon>
        <taxon>Intrasporangiaceae</taxon>
        <taxon>Pedococcus</taxon>
    </lineage>
</organism>
<dbReference type="PROSITE" id="PS00194">
    <property type="entry name" value="THIOREDOXIN_1"/>
    <property type="match status" value="1"/>
</dbReference>
<keyword evidence="5" id="KW-0676">Redox-active center</keyword>
<evidence type="ECO:0000256" key="5">
    <source>
        <dbReference type="ARBA" id="ARBA00023284"/>
    </source>
</evidence>
<reference evidence="9" key="1">
    <citation type="submission" date="2016-10" db="EMBL/GenBank/DDBJ databases">
        <authorList>
            <person name="Varghese N."/>
            <person name="Submissions S."/>
        </authorList>
    </citation>
    <scope>NUCLEOTIDE SEQUENCE [LARGE SCALE GENOMIC DNA]</scope>
    <source>
        <strain evidence="9">CGMCC 1.6963</strain>
    </source>
</reference>
<dbReference type="NCBIfam" id="TIGR01068">
    <property type="entry name" value="thioredoxin"/>
    <property type="match status" value="1"/>
</dbReference>
<dbReference type="EMBL" id="FOHB01000003">
    <property type="protein sequence ID" value="SES08880.1"/>
    <property type="molecule type" value="Genomic_DNA"/>
</dbReference>
<dbReference type="InterPro" id="IPR036249">
    <property type="entry name" value="Thioredoxin-like_sf"/>
</dbReference>
<dbReference type="GO" id="GO:0005829">
    <property type="term" value="C:cytosol"/>
    <property type="evidence" value="ECO:0007669"/>
    <property type="project" value="TreeGrafter"/>
</dbReference>
<comment type="similarity">
    <text evidence="1">Belongs to the thioredoxin family.</text>
</comment>
<dbReference type="PANTHER" id="PTHR45663">
    <property type="entry name" value="GEO12009P1"/>
    <property type="match status" value="1"/>
</dbReference>
<dbReference type="PANTHER" id="PTHR45663:SF40">
    <property type="entry name" value="THIOREDOXIN 2"/>
    <property type="match status" value="1"/>
</dbReference>
<name>A0A1H9UH68_9MICO</name>
<dbReference type="InterPro" id="IPR005746">
    <property type="entry name" value="Thioredoxin"/>
</dbReference>
<dbReference type="OrthoDB" id="9790390at2"/>
<keyword evidence="2" id="KW-0813">Transport</keyword>
<evidence type="ECO:0000313" key="8">
    <source>
        <dbReference type="EMBL" id="SES08880.1"/>
    </source>
</evidence>
<proteinExistence type="inferred from homology"/>
<dbReference type="RefSeq" id="WP_091757604.1">
    <property type="nucleotide sequence ID" value="NZ_FOHB01000003.1"/>
</dbReference>
<dbReference type="CDD" id="cd02947">
    <property type="entry name" value="TRX_family"/>
    <property type="match status" value="1"/>
</dbReference>
<dbReference type="Gene3D" id="3.40.30.10">
    <property type="entry name" value="Glutaredoxin"/>
    <property type="match status" value="1"/>
</dbReference>
<evidence type="ECO:0000256" key="2">
    <source>
        <dbReference type="ARBA" id="ARBA00022448"/>
    </source>
</evidence>
<gene>
    <name evidence="8" type="ORF">SAMN05216199_1926</name>
</gene>
<accession>A0A1H9UH68</accession>
<keyword evidence="3" id="KW-0249">Electron transport</keyword>
<dbReference type="Proteomes" id="UP000199019">
    <property type="component" value="Unassembled WGS sequence"/>
</dbReference>
<evidence type="ECO:0000313" key="9">
    <source>
        <dbReference type="Proteomes" id="UP000199019"/>
    </source>
</evidence>
<dbReference type="PRINTS" id="PR00421">
    <property type="entry name" value="THIOREDOXIN"/>
</dbReference>
<evidence type="ECO:0000256" key="6">
    <source>
        <dbReference type="NCBIfam" id="TIGR01068"/>
    </source>
</evidence>
<dbReference type="STRING" id="587636.SAMN05216199_1926"/>
<evidence type="ECO:0000256" key="1">
    <source>
        <dbReference type="ARBA" id="ARBA00008987"/>
    </source>
</evidence>
<feature type="domain" description="Thioredoxin" evidence="7">
    <location>
        <begin position="1"/>
        <end position="105"/>
    </location>
</feature>